<accession>A0A6J5N7E1</accession>
<gene>
    <name evidence="1" type="ORF">UFOVP648_24</name>
</gene>
<organism evidence="1">
    <name type="scientific">uncultured Caudovirales phage</name>
    <dbReference type="NCBI Taxonomy" id="2100421"/>
    <lineage>
        <taxon>Viruses</taxon>
        <taxon>Duplodnaviria</taxon>
        <taxon>Heunggongvirae</taxon>
        <taxon>Uroviricota</taxon>
        <taxon>Caudoviricetes</taxon>
        <taxon>Peduoviridae</taxon>
        <taxon>Maltschvirus</taxon>
        <taxon>Maltschvirus maltsch</taxon>
    </lineage>
</organism>
<sequence>MIQINISNHPLDDSITRKASRAALITDEYRPSDQKFVDLQVLVKHYKDGVAYDLIPDYIFTLRAINETKVNPATGEYVDSSFPNAIGEADFFIDIIASNQISIDSMTQNSIFTGDAYNRFNDYNTARVVTWI</sequence>
<protein>
    <submittedName>
        <fullName evidence="1">Uncharacterized protein</fullName>
    </submittedName>
</protein>
<name>A0A6J5N7E1_9CAUD</name>
<dbReference type="EMBL" id="LR796618">
    <property type="protein sequence ID" value="CAB4154677.1"/>
    <property type="molecule type" value="Genomic_DNA"/>
</dbReference>
<proteinExistence type="predicted"/>
<reference evidence="1" key="1">
    <citation type="submission" date="2020-04" db="EMBL/GenBank/DDBJ databases">
        <authorList>
            <person name="Chiriac C."/>
            <person name="Salcher M."/>
            <person name="Ghai R."/>
            <person name="Kavagutti S V."/>
        </authorList>
    </citation>
    <scope>NUCLEOTIDE SEQUENCE</scope>
</reference>
<evidence type="ECO:0000313" key="1">
    <source>
        <dbReference type="EMBL" id="CAB4154677.1"/>
    </source>
</evidence>